<protein>
    <submittedName>
        <fullName evidence="8">LD-carboxypeptidase</fullName>
    </submittedName>
</protein>
<feature type="domain" description="LD-carboxypeptidase N-terminal" evidence="6">
    <location>
        <begin position="13"/>
        <end position="128"/>
    </location>
</feature>
<name>A0ABT8F2B7_9BACT</name>
<dbReference type="EMBL" id="JAUHJS010000002">
    <property type="protein sequence ID" value="MDN4164595.1"/>
    <property type="molecule type" value="Genomic_DNA"/>
</dbReference>
<dbReference type="PANTHER" id="PTHR30237:SF2">
    <property type="entry name" value="MUREIN TETRAPEPTIDE CARBOXYPEPTIDASE"/>
    <property type="match status" value="1"/>
</dbReference>
<dbReference type="InterPro" id="IPR027461">
    <property type="entry name" value="Carboxypeptidase_A_C_sf"/>
</dbReference>
<dbReference type="Proteomes" id="UP001168552">
    <property type="component" value="Unassembled WGS sequence"/>
</dbReference>
<reference evidence="8" key="1">
    <citation type="submission" date="2023-06" db="EMBL/GenBank/DDBJ databases">
        <title>Cytophagales bacterium Strain LB-30, isolated from soil.</title>
        <authorList>
            <person name="Liu B."/>
        </authorList>
    </citation>
    <scope>NUCLEOTIDE SEQUENCE</scope>
    <source>
        <strain evidence="8">LB-30</strain>
    </source>
</reference>
<dbReference type="InterPro" id="IPR029062">
    <property type="entry name" value="Class_I_gatase-like"/>
</dbReference>
<organism evidence="8 9">
    <name type="scientific">Shiella aurantiaca</name>
    <dbReference type="NCBI Taxonomy" id="3058365"/>
    <lineage>
        <taxon>Bacteria</taxon>
        <taxon>Pseudomonadati</taxon>
        <taxon>Bacteroidota</taxon>
        <taxon>Cytophagia</taxon>
        <taxon>Cytophagales</taxon>
        <taxon>Shiellaceae</taxon>
        <taxon>Shiella</taxon>
    </lineage>
</organism>
<evidence type="ECO:0000256" key="2">
    <source>
        <dbReference type="ARBA" id="ARBA00022645"/>
    </source>
</evidence>
<dbReference type="InterPro" id="IPR040921">
    <property type="entry name" value="Peptidase_S66C"/>
</dbReference>
<evidence type="ECO:0000259" key="6">
    <source>
        <dbReference type="Pfam" id="PF02016"/>
    </source>
</evidence>
<dbReference type="SUPFAM" id="SSF52317">
    <property type="entry name" value="Class I glutamine amidotransferase-like"/>
    <property type="match status" value="1"/>
</dbReference>
<evidence type="ECO:0000256" key="1">
    <source>
        <dbReference type="ARBA" id="ARBA00010233"/>
    </source>
</evidence>
<keyword evidence="2" id="KW-0121">Carboxypeptidase</keyword>
<comment type="caution">
    <text evidence="8">The sequence shown here is derived from an EMBL/GenBank/DDBJ whole genome shotgun (WGS) entry which is preliminary data.</text>
</comment>
<comment type="similarity">
    <text evidence="1">Belongs to the peptidase S66 family.</text>
</comment>
<evidence type="ECO:0000256" key="4">
    <source>
        <dbReference type="ARBA" id="ARBA00022801"/>
    </source>
</evidence>
<evidence type="ECO:0000256" key="3">
    <source>
        <dbReference type="ARBA" id="ARBA00022670"/>
    </source>
</evidence>
<proteinExistence type="inferred from homology"/>
<keyword evidence="4" id="KW-0378">Hydrolase</keyword>
<evidence type="ECO:0000256" key="5">
    <source>
        <dbReference type="ARBA" id="ARBA00022825"/>
    </source>
</evidence>
<evidence type="ECO:0000313" key="9">
    <source>
        <dbReference type="Proteomes" id="UP001168552"/>
    </source>
</evidence>
<dbReference type="InterPro" id="IPR040449">
    <property type="entry name" value="Peptidase_S66_N"/>
</dbReference>
<dbReference type="InterPro" id="IPR027478">
    <property type="entry name" value="LdcA_N"/>
</dbReference>
<keyword evidence="9" id="KW-1185">Reference proteome</keyword>
<evidence type="ECO:0000313" key="8">
    <source>
        <dbReference type="EMBL" id="MDN4164595.1"/>
    </source>
</evidence>
<dbReference type="RefSeq" id="WP_320003123.1">
    <property type="nucleotide sequence ID" value="NZ_JAUHJS010000002.1"/>
</dbReference>
<keyword evidence="5" id="KW-0720">Serine protease</keyword>
<keyword evidence="3" id="KW-0645">Protease</keyword>
<dbReference type="PIRSF" id="PIRSF028757">
    <property type="entry name" value="LD-carboxypeptidase"/>
    <property type="match status" value="1"/>
</dbReference>
<dbReference type="PANTHER" id="PTHR30237">
    <property type="entry name" value="MURAMOYLTETRAPEPTIDE CARBOXYPEPTIDASE"/>
    <property type="match status" value="1"/>
</dbReference>
<dbReference type="Gene3D" id="3.40.50.10740">
    <property type="entry name" value="Class I glutamine amidotransferase-like"/>
    <property type="match status" value="1"/>
</dbReference>
<sequence>MIQPKLLQAGDTVAIVSPAKFIPQDSLLSAVQILQSWGLQVRIGLSVYQRHFQMAGTDAQRLADLQEAMDDPKVKAIFCSRGGYGSGRLLDALQTKYLLANPKWLIGFSDITFLHAFWHAHKVMSIHATMPLLMNPTAPEATIQGLKEVLFTGNANHQWANSASNRLGSAQGVLWGGNLSIISHLLGTPYQPDFENIILFIEEVSEYKYRIDRLMVHLKMAGVLARIKGLVVGQFTDTKDNPQVFGASVEEIIQEHCASYAFPIAFGFEAGHEALHLPLVFGKSCNLEVSSTQSSLKYESSR</sequence>
<dbReference type="CDD" id="cd07025">
    <property type="entry name" value="Peptidase_S66"/>
    <property type="match status" value="1"/>
</dbReference>
<dbReference type="SUPFAM" id="SSF141986">
    <property type="entry name" value="LD-carboxypeptidase A C-terminal domain-like"/>
    <property type="match status" value="1"/>
</dbReference>
<evidence type="ECO:0000259" key="7">
    <source>
        <dbReference type="Pfam" id="PF17676"/>
    </source>
</evidence>
<gene>
    <name evidence="8" type="ORF">QWY31_03725</name>
</gene>
<dbReference type="Pfam" id="PF02016">
    <property type="entry name" value="Peptidase_S66"/>
    <property type="match status" value="1"/>
</dbReference>
<dbReference type="Gene3D" id="3.50.30.60">
    <property type="entry name" value="LD-carboxypeptidase A C-terminal domain-like"/>
    <property type="match status" value="1"/>
</dbReference>
<dbReference type="InterPro" id="IPR003507">
    <property type="entry name" value="S66_fam"/>
</dbReference>
<feature type="domain" description="LD-carboxypeptidase C-terminal" evidence="7">
    <location>
        <begin position="171"/>
        <end position="287"/>
    </location>
</feature>
<accession>A0ABT8F2B7</accession>
<dbReference type="Pfam" id="PF17676">
    <property type="entry name" value="Peptidase_S66C"/>
    <property type="match status" value="1"/>
</dbReference>